<keyword evidence="7" id="KW-0883">Thioether bond</keyword>
<name>A0A418B4J1_9STRA</name>
<gene>
    <name evidence="10" type="ORF">DYB32_001957</name>
</gene>
<sequence length="226" mass="25553">MSNKMSLRQNAREPQPNILCATQMSAIVAATTPTPPSSTKGLTLRELVHAIEAEFEHHERLPLNKKDDIKKALASFHADLDELKRYAHFDPSRNYTRNLIATDNQTYALMLLCWNKGKYSPIHDHPSDGCWVRHIQGTVHEVRYWNNGTSLEQTSETFVSEGVTYMDDSLGLHKIGNPSDTTDAITLHLYAPPYDKCRLWLNPADATKSSTAMSTFYSEFGEINQL</sequence>
<evidence type="ECO:0000256" key="6">
    <source>
        <dbReference type="ARBA" id="ARBA00023004"/>
    </source>
</evidence>
<keyword evidence="6 8" id="KW-0408">Iron</keyword>
<dbReference type="CDD" id="cd10548">
    <property type="entry name" value="cupin_CDO"/>
    <property type="match status" value="1"/>
</dbReference>
<feature type="binding site" evidence="8">
    <location>
        <position position="125"/>
    </location>
    <ligand>
        <name>Fe cation</name>
        <dbReference type="ChEBI" id="CHEBI:24875"/>
        <note>catalytic</note>
    </ligand>
</feature>
<proteinExistence type="inferred from homology"/>
<evidence type="ECO:0000256" key="4">
    <source>
        <dbReference type="ARBA" id="ARBA00022964"/>
    </source>
</evidence>
<feature type="binding site" evidence="8">
    <location>
        <position position="123"/>
    </location>
    <ligand>
        <name>Fe cation</name>
        <dbReference type="ChEBI" id="CHEBI:24875"/>
        <note>catalytic</note>
    </ligand>
</feature>
<dbReference type="GO" id="GO:0008198">
    <property type="term" value="F:ferrous iron binding"/>
    <property type="evidence" value="ECO:0007669"/>
    <property type="project" value="TreeGrafter"/>
</dbReference>
<feature type="binding site" evidence="8">
    <location>
        <position position="173"/>
    </location>
    <ligand>
        <name>Fe cation</name>
        <dbReference type="ChEBI" id="CHEBI:24875"/>
        <note>catalytic</note>
    </ligand>
</feature>
<keyword evidence="5 9" id="KW-0560">Oxidoreductase</keyword>
<organism evidence="10 11">
    <name type="scientific">Aphanomyces invadans</name>
    <dbReference type="NCBI Taxonomy" id="157072"/>
    <lineage>
        <taxon>Eukaryota</taxon>
        <taxon>Sar</taxon>
        <taxon>Stramenopiles</taxon>
        <taxon>Oomycota</taxon>
        <taxon>Saprolegniomycetes</taxon>
        <taxon>Saprolegniales</taxon>
        <taxon>Verrucalvaceae</taxon>
        <taxon>Aphanomyces</taxon>
    </lineage>
</organism>
<reference evidence="10 11" key="1">
    <citation type="submission" date="2018-08" db="EMBL/GenBank/DDBJ databases">
        <title>Aphanomyces genome sequencing and annotation.</title>
        <authorList>
            <person name="Minardi D."/>
            <person name="Oidtmann B."/>
            <person name="Van Der Giezen M."/>
            <person name="Studholme D.J."/>
        </authorList>
    </citation>
    <scope>NUCLEOTIDE SEQUENCE [LARGE SCALE GENOMIC DNA]</scope>
    <source>
        <strain evidence="10 11">NJM0002</strain>
    </source>
</reference>
<dbReference type="EMBL" id="QUSY01000098">
    <property type="protein sequence ID" value="RHY33022.1"/>
    <property type="molecule type" value="Genomic_DNA"/>
</dbReference>
<keyword evidence="4 9" id="KW-0223">Dioxygenase</keyword>
<dbReference type="InterPro" id="IPR010300">
    <property type="entry name" value="CDO_1"/>
</dbReference>
<dbReference type="InterPro" id="IPR011051">
    <property type="entry name" value="RmlC_Cupin_sf"/>
</dbReference>
<evidence type="ECO:0000256" key="9">
    <source>
        <dbReference type="RuleBase" id="RU366010"/>
    </source>
</evidence>
<comment type="caution">
    <text evidence="10">The sequence shown here is derived from an EMBL/GenBank/DDBJ whole genome shotgun (WGS) entry which is preliminary data.</text>
</comment>
<comment type="similarity">
    <text evidence="1 9">Belongs to the cysteine dioxygenase family.</text>
</comment>
<evidence type="ECO:0000256" key="2">
    <source>
        <dbReference type="ARBA" id="ARBA00013133"/>
    </source>
</evidence>
<dbReference type="VEuPathDB" id="FungiDB:H310_09211"/>
<evidence type="ECO:0000256" key="8">
    <source>
        <dbReference type="PIRSR" id="PIRSR610300-51"/>
    </source>
</evidence>
<dbReference type="EC" id="1.13.11.20" evidence="2 9"/>
<evidence type="ECO:0000256" key="1">
    <source>
        <dbReference type="ARBA" id="ARBA00006622"/>
    </source>
</evidence>
<dbReference type="PANTHER" id="PTHR12918">
    <property type="entry name" value="CYSTEINE DIOXYGENASE"/>
    <property type="match status" value="1"/>
</dbReference>
<dbReference type="PANTHER" id="PTHR12918:SF1">
    <property type="entry name" value="CYSTEINE DIOXYGENASE TYPE 1"/>
    <property type="match status" value="1"/>
</dbReference>
<dbReference type="GO" id="GO:0019448">
    <property type="term" value="P:L-cysteine catabolic process"/>
    <property type="evidence" value="ECO:0007669"/>
    <property type="project" value="TreeGrafter"/>
</dbReference>
<evidence type="ECO:0000256" key="3">
    <source>
        <dbReference type="ARBA" id="ARBA00022723"/>
    </source>
</evidence>
<dbReference type="SUPFAM" id="SSF51182">
    <property type="entry name" value="RmlC-like cupins"/>
    <property type="match status" value="1"/>
</dbReference>
<accession>A0A418B4J1</accession>
<dbReference type="InterPro" id="IPR014710">
    <property type="entry name" value="RmlC-like_jellyroll"/>
</dbReference>
<protein>
    <recommendedName>
        <fullName evidence="2 9">Cysteine dioxygenase</fullName>
        <ecNumber evidence="2 9">1.13.11.20</ecNumber>
    </recommendedName>
</protein>
<evidence type="ECO:0000256" key="5">
    <source>
        <dbReference type="ARBA" id="ARBA00023002"/>
    </source>
</evidence>
<evidence type="ECO:0000313" key="11">
    <source>
        <dbReference type="Proteomes" id="UP000285060"/>
    </source>
</evidence>
<comment type="catalytic activity">
    <reaction evidence="9">
        <text>L-cysteine + O2 = 3-sulfino-L-alanine + H(+)</text>
        <dbReference type="Rhea" id="RHEA:20441"/>
        <dbReference type="ChEBI" id="CHEBI:15378"/>
        <dbReference type="ChEBI" id="CHEBI:15379"/>
        <dbReference type="ChEBI" id="CHEBI:35235"/>
        <dbReference type="ChEBI" id="CHEBI:61085"/>
        <dbReference type="EC" id="1.13.11.20"/>
    </reaction>
</comment>
<evidence type="ECO:0000313" key="10">
    <source>
        <dbReference type="EMBL" id="RHY33022.1"/>
    </source>
</evidence>
<dbReference type="GO" id="GO:0017172">
    <property type="term" value="F:cysteine dioxygenase activity"/>
    <property type="evidence" value="ECO:0007669"/>
    <property type="project" value="UniProtKB-UniRule"/>
</dbReference>
<dbReference type="Proteomes" id="UP000285060">
    <property type="component" value="Unassembled WGS sequence"/>
</dbReference>
<comment type="cofactor">
    <cofactor evidence="9">
        <name>Fe cation</name>
        <dbReference type="ChEBI" id="CHEBI:24875"/>
    </cofactor>
    <text evidence="9">Binds 1 Fe cation per subunit.</text>
</comment>
<dbReference type="Pfam" id="PF05995">
    <property type="entry name" value="CDO_I"/>
    <property type="match status" value="1"/>
</dbReference>
<keyword evidence="3 8" id="KW-0479">Metal-binding</keyword>
<feature type="cross-link" description="3'-(S-cysteinyl)-tyrosine (Cys-Tyr)" evidence="7">
    <location>
        <begin position="130"/>
        <end position="190"/>
    </location>
</feature>
<evidence type="ECO:0000256" key="7">
    <source>
        <dbReference type="PIRSR" id="PIRSR610300-50"/>
    </source>
</evidence>
<keyword evidence="11" id="KW-1185">Reference proteome</keyword>
<dbReference type="Gene3D" id="2.60.120.10">
    <property type="entry name" value="Jelly Rolls"/>
    <property type="match status" value="1"/>
</dbReference>
<dbReference type="AlphaFoldDB" id="A0A418B4J1"/>